<feature type="region of interest" description="Disordered" evidence="1">
    <location>
        <begin position="47"/>
        <end position="84"/>
    </location>
</feature>
<accession>A0ABQ7YZB8</accession>
<evidence type="ECO:0000313" key="2">
    <source>
        <dbReference type="EMBL" id="KAH0873264.1"/>
    </source>
</evidence>
<dbReference type="Proteomes" id="UP000824890">
    <property type="component" value="Unassembled WGS sequence"/>
</dbReference>
<name>A0ABQ7YZB8_BRANA</name>
<feature type="compositionally biased region" description="Basic and acidic residues" evidence="1">
    <location>
        <begin position="169"/>
        <end position="187"/>
    </location>
</feature>
<organism evidence="2 3">
    <name type="scientific">Brassica napus</name>
    <name type="common">Rape</name>
    <dbReference type="NCBI Taxonomy" id="3708"/>
    <lineage>
        <taxon>Eukaryota</taxon>
        <taxon>Viridiplantae</taxon>
        <taxon>Streptophyta</taxon>
        <taxon>Embryophyta</taxon>
        <taxon>Tracheophyta</taxon>
        <taxon>Spermatophyta</taxon>
        <taxon>Magnoliopsida</taxon>
        <taxon>eudicotyledons</taxon>
        <taxon>Gunneridae</taxon>
        <taxon>Pentapetalae</taxon>
        <taxon>rosids</taxon>
        <taxon>malvids</taxon>
        <taxon>Brassicales</taxon>
        <taxon>Brassicaceae</taxon>
        <taxon>Brassiceae</taxon>
        <taxon>Brassica</taxon>
    </lineage>
</organism>
<comment type="caution">
    <text evidence="2">The sequence shown here is derived from an EMBL/GenBank/DDBJ whole genome shotgun (WGS) entry which is preliminary data.</text>
</comment>
<feature type="compositionally biased region" description="Low complexity" evidence="1">
    <location>
        <begin position="59"/>
        <end position="68"/>
    </location>
</feature>
<reference evidence="2 3" key="1">
    <citation type="submission" date="2021-05" db="EMBL/GenBank/DDBJ databases">
        <title>Genome Assembly of Synthetic Allotetraploid Brassica napus Reveals Homoeologous Exchanges between Subgenomes.</title>
        <authorList>
            <person name="Davis J.T."/>
        </authorList>
    </citation>
    <scope>NUCLEOTIDE SEQUENCE [LARGE SCALE GENOMIC DNA]</scope>
    <source>
        <strain evidence="3">cv. Da-Ae</strain>
        <tissue evidence="2">Seedling</tissue>
    </source>
</reference>
<sequence length="187" mass="20481">MSLFPLDIMFAAFNSELSRLMKPKFAPGKDARFVGDGVGTAASARRNEVVGEAPGKDAGSSVSSSVRGDGVGTATSARRNEVVGETPGKEARFISRRCRHGGKLSVGMKSWGSAVEIVRTNHLHRPILTRVQLTMADETETTKRDFARTGKYRFEECPLQSRCPLVRSRRGEAGSDTHFREHRLESS</sequence>
<evidence type="ECO:0000256" key="1">
    <source>
        <dbReference type="SAM" id="MobiDB-lite"/>
    </source>
</evidence>
<keyword evidence="3" id="KW-1185">Reference proteome</keyword>
<gene>
    <name evidence="2" type="ORF">HID58_070626</name>
</gene>
<evidence type="ECO:0000313" key="3">
    <source>
        <dbReference type="Proteomes" id="UP000824890"/>
    </source>
</evidence>
<protein>
    <submittedName>
        <fullName evidence="2">Uncharacterized protein</fullName>
    </submittedName>
</protein>
<dbReference type="EMBL" id="JAGKQM010000016">
    <property type="protein sequence ID" value="KAH0873264.1"/>
    <property type="molecule type" value="Genomic_DNA"/>
</dbReference>
<proteinExistence type="predicted"/>
<feature type="region of interest" description="Disordered" evidence="1">
    <location>
        <begin position="168"/>
        <end position="187"/>
    </location>
</feature>